<gene>
    <name evidence="2" type="ORF">TTHERM_00942730</name>
</gene>
<evidence type="ECO:0000256" key="1">
    <source>
        <dbReference type="SAM" id="MobiDB-lite"/>
    </source>
</evidence>
<keyword evidence="3" id="KW-1185">Reference proteome</keyword>
<dbReference type="EMBL" id="GG662797">
    <property type="protein sequence ID" value="EAR83352.2"/>
    <property type="molecule type" value="Genomic_DNA"/>
</dbReference>
<organism evidence="2 3">
    <name type="scientific">Tetrahymena thermophila (strain SB210)</name>
    <dbReference type="NCBI Taxonomy" id="312017"/>
    <lineage>
        <taxon>Eukaryota</taxon>
        <taxon>Sar</taxon>
        <taxon>Alveolata</taxon>
        <taxon>Ciliophora</taxon>
        <taxon>Intramacronucleata</taxon>
        <taxon>Oligohymenophorea</taxon>
        <taxon>Hymenostomatida</taxon>
        <taxon>Tetrahymenina</taxon>
        <taxon>Tetrahymenidae</taxon>
        <taxon>Tetrahymena</taxon>
    </lineage>
</organism>
<feature type="region of interest" description="Disordered" evidence="1">
    <location>
        <begin position="526"/>
        <end position="565"/>
    </location>
</feature>
<evidence type="ECO:0000313" key="2">
    <source>
        <dbReference type="EMBL" id="EAR83352.2"/>
    </source>
</evidence>
<dbReference type="RefSeq" id="XP_001031015.2">
    <property type="nucleotide sequence ID" value="XM_001031015.2"/>
</dbReference>
<dbReference type="AlphaFoldDB" id="Q22DK6"/>
<sequence length="663" mass="78829">MIQLFLQLKELLKYCRTQMGNNTQRPLPEQKVKAKRLLNTTIIWGDYNNNQDNKYLINQLVEFYNFKEENIFQCFNESDFYLKLQKYGSKNTLIMMSGRFATQKNFQNVKYVDQLITNCQINCRYILIYTSEQTINQQNLSLATLQSQYPSLMALEHKYKQLVQQMLNLIYNYSHIPFELQENQQNYLSSEQDTKLINIFTKSEYFDLNKQYKKLNIEDEKLKRLIDLLKNVNSDSPLDKFKDESLVKNFLHKIKQCCKQNTITQKSQIIQKQNIVNNLIHLFSKEGDIYKLVNFTLCTLNPLIYDCMKPVYKLFSAALTKYDDENNFRQLKLYRGSVISKSFYQQISYQFVLKESKNEKTFIFFPSFISTTLDKQVAQYLVAPQQIQTQILSSSESLVTPKLIQNQTKIASSSQDQVASQQIQNQTQIVSSSQDQEAPQQIQTQTQTESGFENMEYEVYEIIYNSRKFLLDNTILYQYQQGQQTSKISKEVYQLIKKFRPFLLQNQNSVQNTQTNQNINQQFVNQENEEEELKDESQVEPRNEDQIGFQNNQEGQEKEESKSQNEIKQSIYEEFKNHDEEDFRLLPKDMSNFYKVIFHIKANISLENPYRPKYISKISEYSEEEFLFQPFSKFKVLRITEPDNLRNDDQAIQFHEIYLEYQE</sequence>
<dbReference type="Gene3D" id="3.90.176.10">
    <property type="entry name" value="Toxin ADP-ribosyltransferase, Chain A, domain 1"/>
    <property type="match status" value="1"/>
</dbReference>
<dbReference type="Proteomes" id="UP000009168">
    <property type="component" value="Unassembled WGS sequence"/>
</dbReference>
<dbReference type="GeneID" id="7837130"/>
<dbReference type="KEGG" id="tet:TTHERM_00942730"/>
<evidence type="ECO:0000313" key="3">
    <source>
        <dbReference type="Proteomes" id="UP000009168"/>
    </source>
</evidence>
<feature type="region of interest" description="Disordered" evidence="1">
    <location>
        <begin position="429"/>
        <end position="449"/>
    </location>
</feature>
<name>Q22DK6_TETTS</name>
<dbReference type="InParanoid" id="Q22DK6"/>
<proteinExistence type="predicted"/>
<dbReference type="HOGENOM" id="CLU_424862_0_0_1"/>
<feature type="compositionally biased region" description="Basic and acidic residues" evidence="1">
    <location>
        <begin position="555"/>
        <end position="565"/>
    </location>
</feature>
<accession>Q22DK6</accession>
<feature type="compositionally biased region" description="Low complexity" evidence="1">
    <location>
        <begin position="434"/>
        <end position="448"/>
    </location>
</feature>
<feature type="compositionally biased region" description="Basic and acidic residues" evidence="1">
    <location>
        <begin position="535"/>
        <end position="545"/>
    </location>
</feature>
<protein>
    <submittedName>
        <fullName evidence="2">Uncharacterized protein</fullName>
    </submittedName>
</protein>
<reference evidence="3" key="1">
    <citation type="journal article" date="2006" name="PLoS Biol.">
        <title>Macronuclear genome sequence of the ciliate Tetrahymena thermophila, a model eukaryote.</title>
        <authorList>
            <person name="Eisen J.A."/>
            <person name="Coyne R.S."/>
            <person name="Wu M."/>
            <person name="Wu D."/>
            <person name="Thiagarajan M."/>
            <person name="Wortman J.R."/>
            <person name="Badger J.H."/>
            <person name="Ren Q."/>
            <person name="Amedeo P."/>
            <person name="Jones K.M."/>
            <person name="Tallon L.J."/>
            <person name="Delcher A.L."/>
            <person name="Salzberg S.L."/>
            <person name="Silva J.C."/>
            <person name="Haas B.J."/>
            <person name="Majoros W.H."/>
            <person name="Farzad M."/>
            <person name="Carlton J.M."/>
            <person name="Smith R.K. Jr."/>
            <person name="Garg J."/>
            <person name="Pearlman R.E."/>
            <person name="Karrer K.M."/>
            <person name="Sun L."/>
            <person name="Manning G."/>
            <person name="Elde N.C."/>
            <person name="Turkewitz A.P."/>
            <person name="Asai D.J."/>
            <person name="Wilkes D.E."/>
            <person name="Wang Y."/>
            <person name="Cai H."/>
            <person name="Collins K."/>
            <person name="Stewart B.A."/>
            <person name="Lee S.R."/>
            <person name="Wilamowska K."/>
            <person name="Weinberg Z."/>
            <person name="Ruzzo W.L."/>
            <person name="Wloga D."/>
            <person name="Gaertig J."/>
            <person name="Frankel J."/>
            <person name="Tsao C.-C."/>
            <person name="Gorovsky M.A."/>
            <person name="Keeling P.J."/>
            <person name="Waller R.F."/>
            <person name="Patron N.J."/>
            <person name="Cherry J.M."/>
            <person name="Stover N.A."/>
            <person name="Krieger C.J."/>
            <person name="del Toro C."/>
            <person name="Ryder H.F."/>
            <person name="Williamson S.C."/>
            <person name="Barbeau R.A."/>
            <person name="Hamilton E.P."/>
            <person name="Orias E."/>
        </authorList>
    </citation>
    <scope>NUCLEOTIDE SEQUENCE [LARGE SCALE GENOMIC DNA]</scope>
    <source>
        <strain evidence="3">SB210</strain>
    </source>
</reference>